<dbReference type="Proteomes" id="UP000681315">
    <property type="component" value="Unassembled WGS sequence"/>
</dbReference>
<evidence type="ECO:0000313" key="2">
    <source>
        <dbReference type="EMBL" id="MBO3099447.1"/>
    </source>
</evidence>
<evidence type="ECO:0008006" key="4">
    <source>
        <dbReference type="Google" id="ProtNLM"/>
    </source>
</evidence>
<reference evidence="2 3" key="1">
    <citation type="submission" date="2021-03" db="EMBL/GenBank/DDBJ databases">
        <title>Gelidibacter sp. nov., isolated from costal sediment.</title>
        <authorList>
            <person name="Lun K.-Y."/>
        </authorList>
    </citation>
    <scope>NUCLEOTIDE SEQUENCE [LARGE SCALE GENOMIC DNA]</scope>
    <source>
        <strain evidence="2 3">DF109</strain>
    </source>
</reference>
<feature type="transmembrane region" description="Helical" evidence="1">
    <location>
        <begin position="25"/>
        <end position="48"/>
    </location>
</feature>
<keyword evidence="1" id="KW-0472">Membrane</keyword>
<keyword evidence="3" id="KW-1185">Reference proteome</keyword>
<dbReference type="EMBL" id="JAGEVG010000017">
    <property type="protein sequence ID" value="MBO3099447.1"/>
    <property type="molecule type" value="Genomic_DNA"/>
</dbReference>
<proteinExistence type="predicted"/>
<gene>
    <name evidence="2" type="ORF">J4051_14295</name>
</gene>
<sequence>MSKEKTNQEDNLKISKRLKQIKSTAVRFFLAGVIFALLGAAIPLGFLPKAGGRIRGDFSQTLPERIGILWYIILMVVIAIGIVALILHLYHYSELKNDLKQQFKTTFKSKIKDFTALTDDLGNNVYRIWLQPNAYALNKIEVNSDNCFGFPTINTVIEIEITCKAHLPLRVEIIDPQLSDSEHAANIDRAISEATKKLKNHNQHS</sequence>
<comment type="caution">
    <text evidence="2">The sequence shown here is derived from an EMBL/GenBank/DDBJ whole genome shotgun (WGS) entry which is preliminary data.</text>
</comment>
<protein>
    <recommendedName>
        <fullName evidence="4">DUF304 domain-containing protein</fullName>
    </recommendedName>
</protein>
<evidence type="ECO:0000313" key="3">
    <source>
        <dbReference type="Proteomes" id="UP000681315"/>
    </source>
</evidence>
<name>A0ABS3SUT1_9FLAO</name>
<accession>A0ABS3SUT1</accession>
<dbReference type="RefSeq" id="WP_208234561.1">
    <property type="nucleotide sequence ID" value="NZ_JAGEVG010000017.1"/>
</dbReference>
<keyword evidence="1" id="KW-0812">Transmembrane</keyword>
<feature type="transmembrane region" description="Helical" evidence="1">
    <location>
        <begin position="68"/>
        <end position="90"/>
    </location>
</feature>
<evidence type="ECO:0000256" key="1">
    <source>
        <dbReference type="SAM" id="Phobius"/>
    </source>
</evidence>
<keyword evidence="1" id="KW-1133">Transmembrane helix</keyword>
<organism evidence="2 3">
    <name type="scientific">Gelidibacter pelagius</name>
    <dbReference type="NCBI Taxonomy" id="2819985"/>
    <lineage>
        <taxon>Bacteria</taxon>
        <taxon>Pseudomonadati</taxon>
        <taxon>Bacteroidota</taxon>
        <taxon>Flavobacteriia</taxon>
        <taxon>Flavobacteriales</taxon>
        <taxon>Flavobacteriaceae</taxon>
        <taxon>Gelidibacter</taxon>
    </lineage>
</organism>